<gene>
    <name evidence="3" type="primary">mii_1</name>
    <name evidence="3" type="ORF">CLMAG_17850</name>
</gene>
<dbReference type="AlphaFoldDB" id="A0A162SX34"/>
<dbReference type="EMBL" id="LWAE01000002">
    <property type="protein sequence ID" value="KZL91979.1"/>
    <property type="molecule type" value="Genomic_DNA"/>
</dbReference>
<keyword evidence="4" id="KW-1185">Reference proteome</keyword>
<proteinExistence type="inferred from homology"/>
<protein>
    <submittedName>
        <fullName evidence="3">3-methylitaconate isomerase</fullName>
        <ecNumber evidence="3">5.3.3.6</ecNumber>
    </submittedName>
</protein>
<comment type="caution">
    <text evidence="3">The sequence shown here is derived from an EMBL/GenBank/DDBJ whole genome shotgun (WGS) entry which is preliminary data.</text>
</comment>
<dbReference type="STRING" id="1121326.CLMAG_17850"/>
<name>A0A162SX34_9CLOT</name>
<dbReference type="Pfam" id="PF04303">
    <property type="entry name" value="PrpF"/>
    <property type="match status" value="1"/>
</dbReference>
<sequence length="390" mass="42033">MIGNTLSNYLVLGIPKGGCIMQKIPCTIMRAGTSKGVFIKFEDMPKDINKWSDFLLDIMGSPDARQIDGLGGANSLTSKVAIIKKSDNKEYDIEYTFAQVSLTDKLVDFKGNCGNISAGVGPFAVNEGLVEITNPITEVKILNTNTNKIIGAEVEIENGQAKIDGDTYIPGVPNSGSPIYLSFYDSEGAVTGKLLPTGNVIDNIETSIGKIDISIVDSANPLVFINARDLGLKGTELPDELTEENLKLIEEVRSIAAEMCGFASKEEATKKSPAVPKSTLVSAPAEYIDLSGSKRSKEDMDLVIRMMSMQKPHRALAITGAVCTTAAASIEGTLVNKLIQKGDDKIRIAHPGGIMETVAKVKDGRVECVKVVRTARKIMDGYVYTRETYK</sequence>
<dbReference type="SUPFAM" id="SSF54506">
    <property type="entry name" value="Diaminopimelate epimerase-like"/>
    <property type="match status" value="2"/>
</dbReference>
<dbReference type="PANTHER" id="PTHR43709:SF2">
    <property type="entry name" value="DUF453 DOMAIN PROTEIN (AFU_ORTHOLOGUE AFUA_6G00360)"/>
    <property type="match status" value="1"/>
</dbReference>
<dbReference type="PANTHER" id="PTHR43709">
    <property type="entry name" value="ACONITATE ISOMERASE-RELATED"/>
    <property type="match status" value="1"/>
</dbReference>
<comment type="similarity">
    <text evidence="1">Belongs to the PrpF family.</text>
</comment>
<dbReference type="Proteomes" id="UP000076603">
    <property type="component" value="Unassembled WGS sequence"/>
</dbReference>
<dbReference type="InterPro" id="IPR007400">
    <property type="entry name" value="PrpF-like"/>
</dbReference>
<keyword evidence="2 3" id="KW-0413">Isomerase</keyword>
<dbReference type="PATRIC" id="fig|1121326.3.peg.1767"/>
<evidence type="ECO:0000313" key="4">
    <source>
        <dbReference type="Proteomes" id="UP000076603"/>
    </source>
</evidence>
<evidence type="ECO:0000313" key="3">
    <source>
        <dbReference type="EMBL" id="KZL91979.1"/>
    </source>
</evidence>
<organism evidence="3 4">
    <name type="scientific">Clostridium magnum DSM 2767</name>
    <dbReference type="NCBI Taxonomy" id="1121326"/>
    <lineage>
        <taxon>Bacteria</taxon>
        <taxon>Bacillati</taxon>
        <taxon>Bacillota</taxon>
        <taxon>Clostridia</taxon>
        <taxon>Eubacteriales</taxon>
        <taxon>Clostridiaceae</taxon>
        <taxon>Clostridium</taxon>
    </lineage>
</organism>
<dbReference type="GO" id="GO:0050100">
    <property type="term" value="F:methylitaconate delta-isomerase activity"/>
    <property type="evidence" value="ECO:0007669"/>
    <property type="project" value="UniProtKB-EC"/>
</dbReference>
<reference evidence="3 4" key="1">
    <citation type="submission" date="2016-04" db="EMBL/GenBank/DDBJ databases">
        <title>Genome sequence of Clostridium magnum DSM 2767.</title>
        <authorList>
            <person name="Poehlein A."/>
            <person name="Uhlig R."/>
            <person name="Fischer R."/>
            <person name="Bahl H."/>
            <person name="Daniel R."/>
        </authorList>
    </citation>
    <scope>NUCLEOTIDE SEQUENCE [LARGE SCALE GENOMIC DNA]</scope>
    <source>
        <strain evidence="3 4">DSM 2767</strain>
    </source>
</reference>
<accession>A0A162SX34</accession>
<evidence type="ECO:0000256" key="2">
    <source>
        <dbReference type="ARBA" id="ARBA00023235"/>
    </source>
</evidence>
<evidence type="ECO:0000256" key="1">
    <source>
        <dbReference type="ARBA" id="ARBA00007673"/>
    </source>
</evidence>
<dbReference type="EC" id="5.3.3.6" evidence="3"/>
<dbReference type="Gene3D" id="3.10.310.10">
    <property type="entry name" value="Diaminopimelate Epimerase, Chain A, domain 1"/>
    <property type="match status" value="2"/>
</dbReference>